<dbReference type="GO" id="GO:0005737">
    <property type="term" value="C:cytoplasm"/>
    <property type="evidence" value="ECO:0007669"/>
    <property type="project" value="UniProtKB-SubCell"/>
</dbReference>
<dbReference type="PANTHER" id="PTHR33164">
    <property type="entry name" value="TRANSCRIPTIONAL REGULATOR, MARR FAMILY"/>
    <property type="match status" value="1"/>
</dbReference>
<keyword evidence="8" id="KW-1185">Reference proteome</keyword>
<evidence type="ECO:0000256" key="1">
    <source>
        <dbReference type="ARBA" id="ARBA00004496"/>
    </source>
</evidence>
<evidence type="ECO:0000256" key="2">
    <source>
        <dbReference type="ARBA" id="ARBA00022490"/>
    </source>
</evidence>
<sequence>MEALHLSNQLCFPFYAVSKEITKRYRPLLEPLHLTYPQYLVMLVLWETDQVSLKTIGKRLHLDSGTLTPLVNKLISQGYLEKTRNPGDERQLVVQLTDEGRALQKQAESIPEQLAEVLGLNENEYFAYQRMLTDLSIKLGLTDDATC</sequence>
<proteinExistence type="predicted"/>
<dbReference type="PRINTS" id="PR00598">
    <property type="entry name" value="HTHMARR"/>
</dbReference>
<organism evidence="7 8">
    <name type="scientific">Tetzosporium hominis</name>
    <dbReference type="NCBI Taxonomy" id="2020506"/>
    <lineage>
        <taxon>Bacteria</taxon>
        <taxon>Bacillati</taxon>
        <taxon>Bacillota</taxon>
        <taxon>Bacilli</taxon>
        <taxon>Bacillales</taxon>
        <taxon>Caryophanaceae</taxon>
        <taxon>Tetzosporium</taxon>
    </lineage>
</organism>
<evidence type="ECO:0000256" key="3">
    <source>
        <dbReference type="ARBA" id="ARBA00023015"/>
    </source>
</evidence>
<evidence type="ECO:0000313" key="8">
    <source>
        <dbReference type="Proteomes" id="UP000217065"/>
    </source>
</evidence>
<evidence type="ECO:0000256" key="4">
    <source>
        <dbReference type="ARBA" id="ARBA00023125"/>
    </source>
</evidence>
<dbReference type="EMBL" id="NOKQ01000252">
    <property type="protein sequence ID" value="OZS77359.1"/>
    <property type="molecule type" value="Genomic_DNA"/>
</dbReference>
<dbReference type="AlphaFoldDB" id="A0A264W1A4"/>
<dbReference type="Pfam" id="PF22381">
    <property type="entry name" value="Staph_reg_Sar_Rot"/>
    <property type="match status" value="1"/>
</dbReference>
<dbReference type="FunFam" id="1.10.10.10:FF:000163">
    <property type="entry name" value="MarR family transcriptional regulator"/>
    <property type="match status" value="1"/>
</dbReference>
<comment type="caution">
    <text evidence="7">The sequence shown here is derived from an EMBL/GenBank/DDBJ whole genome shotgun (WGS) entry which is preliminary data.</text>
</comment>
<dbReference type="PANTHER" id="PTHR33164:SF5">
    <property type="entry name" value="ORGANIC HYDROPEROXIDE RESISTANCE TRANSCRIPTIONAL REGULATOR"/>
    <property type="match status" value="1"/>
</dbReference>
<dbReference type="InterPro" id="IPR055166">
    <property type="entry name" value="Transc_reg_Sar_Rot_HTH"/>
</dbReference>
<keyword evidence="5" id="KW-0804">Transcription</keyword>
<keyword evidence="4" id="KW-0238">DNA-binding</keyword>
<dbReference type="InterPro" id="IPR039422">
    <property type="entry name" value="MarR/SlyA-like"/>
</dbReference>
<dbReference type="InterPro" id="IPR000835">
    <property type="entry name" value="HTH_MarR-typ"/>
</dbReference>
<dbReference type="InterPro" id="IPR036388">
    <property type="entry name" value="WH-like_DNA-bd_sf"/>
</dbReference>
<dbReference type="SUPFAM" id="SSF46785">
    <property type="entry name" value="Winged helix' DNA-binding domain"/>
    <property type="match status" value="1"/>
</dbReference>
<dbReference type="Gene3D" id="1.10.10.10">
    <property type="entry name" value="Winged helix-like DNA-binding domain superfamily/Winged helix DNA-binding domain"/>
    <property type="match status" value="1"/>
</dbReference>
<reference evidence="7 8" key="1">
    <citation type="submission" date="2017-07" db="EMBL/GenBank/DDBJ databases">
        <title>Tetzosporium hominis gen.nov. sp.nov.</title>
        <authorList>
            <person name="Tetz G."/>
            <person name="Tetz V."/>
        </authorList>
    </citation>
    <scope>NUCLEOTIDE SEQUENCE [LARGE SCALE GENOMIC DNA]</scope>
    <source>
        <strain evidence="7 8">VT-49</strain>
    </source>
</reference>
<comment type="subcellular location">
    <subcellularLocation>
        <location evidence="1">Cytoplasm</location>
    </subcellularLocation>
</comment>
<dbReference type="GO" id="GO:0006950">
    <property type="term" value="P:response to stress"/>
    <property type="evidence" value="ECO:0007669"/>
    <property type="project" value="TreeGrafter"/>
</dbReference>
<feature type="domain" description="HTH marR-type" evidence="6">
    <location>
        <begin position="7"/>
        <end position="137"/>
    </location>
</feature>
<evidence type="ECO:0000313" key="7">
    <source>
        <dbReference type="EMBL" id="OZS77359.1"/>
    </source>
</evidence>
<keyword evidence="2" id="KW-0963">Cytoplasm</keyword>
<gene>
    <name evidence="7" type="ORF">CF394_11560</name>
</gene>
<dbReference type="GO" id="GO:0003677">
    <property type="term" value="F:DNA binding"/>
    <property type="evidence" value="ECO:0007669"/>
    <property type="project" value="UniProtKB-KW"/>
</dbReference>
<name>A0A264W1A4_9BACL</name>
<dbReference type="Proteomes" id="UP000217065">
    <property type="component" value="Unassembled WGS sequence"/>
</dbReference>
<dbReference type="SMART" id="SM00347">
    <property type="entry name" value="HTH_MARR"/>
    <property type="match status" value="1"/>
</dbReference>
<evidence type="ECO:0000256" key="5">
    <source>
        <dbReference type="ARBA" id="ARBA00023163"/>
    </source>
</evidence>
<dbReference type="GO" id="GO:0003700">
    <property type="term" value="F:DNA-binding transcription factor activity"/>
    <property type="evidence" value="ECO:0007669"/>
    <property type="project" value="InterPro"/>
</dbReference>
<dbReference type="OrthoDB" id="9806864at2"/>
<accession>A0A264W1A4</accession>
<keyword evidence="3" id="KW-0805">Transcription regulation</keyword>
<dbReference type="InterPro" id="IPR036390">
    <property type="entry name" value="WH_DNA-bd_sf"/>
</dbReference>
<evidence type="ECO:0000259" key="6">
    <source>
        <dbReference type="PROSITE" id="PS50995"/>
    </source>
</evidence>
<dbReference type="RefSeq" id="WP_094943826.1">
    <property type="nucleotide sequence ID" value="NZ_NOKQ01000252.1"/>
</dbReference>
<dbReference type="PROSITE" id="PS50995">
    <property type="entry name" value="HTH_MARR_2"/>
    <property type="match status" value="1"/>
</dbReference>
<protein>
    <submittedName>
        <fullName evidence="7">MarR family transcriptional regulator</fullName>
    </submittedName>
</protein>